<dbReference type="Pfam" id="PF13927">
    <property type="entry name" value="Ig_3"/>
    <property type="match status" value="1"/>
</dbReference>
<reference evidence="11" key="1">
    <citation type="submission" date="2025-08" db="UniProtKB">
        <authorList>
            <consortium name="RefSeq"/>
        </authorList>
    </citation>
    <scope>IDENTIFICATION</scope>
    <source>
        <tissue evidence="11">Sperm</tissue>
    </source>
</reference>
<feature type="transmembrane region" description="Helical" evidence="7">
    <location>
        <begin position="445"/>
        <end position="465"/>
    </location>
</feature>
<evidence type="ECO:0000256" key="5">
    <source>
        <dbReference type="ARBA" id="ARBA00023319"/>
    </source>
</evidence>
<dbReference type="InterPro" id="IPR051275">
    <property type="entry name" value="Cell_adhesion_signaling"/>
</dbReference>
<keyword evidence="3" id="KW-1015">Disulfide bond</keyword>
<evidence type="ECO:0000259" key="9">
    <source>
        <dbReference type="PROSITE" id="PS50835"/>
    </source>
</evidence>
<sequence length="508" mass="56287">MDFYVTHYLLLIVMILVRDAATSTLNVTVPPLVEAKLGGDIKIPCDWRLADGEHLDQSKITLVWFCVKDQKPITRLYYRQGHIKFFENRHILSFDVDKDFTLIIKSARFDDEMKFICQVSSGNFGISEATAEVKVFVEPEFEHEVSDQVVDLTRFEANGSVEIGTCVLKNGHPKPSSVTWYKSEIPILQDNVTETVTEDSGKWTVRSTLRYKPRIHDHGSQFFCKASYHIPGESISMVSSKATLTLMFPPASVFITVEPQHGNVQEDGNATLTCNANANPPPSYTFYKMPDTNKPITKGVNGNQLHLARITRSQSGKYRCQVTWQDRTMTNLKPGIASITVSYQPVVTLKNESTVMNGWMRFSCTAVGHPRPTIEWNPSKATTTAKVLNETTVMDTIVISESAESAGVTACIARNSIGTAKGLIFQKPSVDRLSWLKDMWKEASAIAGGALIFLVASVIIAVVCCKKCSRKRSSEVASTMREVKPESSNGKEAAGNGVAVNIPQDHTH</sequence>
<dbReference type="InterPro" id="IPR003599">
    <property type="entry name" value="Ig_sub"/>
</dbReference>
<dbReference type="SUPFAM" id="SSF48726">
    <property type="entry name" value="Immunoglobulin"/>
    <property type="match status" value="4"/>
</dbReference>
<feature type="domain" description="Ig-like" evidence="9">
    <location>
        <begin position="249"/>
        <end position="330"/>
    </location>
</feature>
<evidence type="ECO:0000256" key="7">
    <source>
        <dbReference type="SAM" id="Phobius"/>
    </source>
</evidence>
<evidence type="ECO:0000313" key="11">
    <source>
        <dbReference type="RefSeq" id="XP_032820334.1"/>
    </source>
</evidence>
<keyword evidence="2 7" id="KW-0472">Membrane</keyword>
<dbReference type="InterPro" id="IPR013162">
    <property type="entry name" value="CD80_C2-set"/>
</dbReference>
<evidence type="ECO:0000256" key="4">
    <source>
        <dbReference type="ARBA" id="ARBA00023180"/>
    </source>
</evidence>
<keyword evidence="7" id="KW-1133">Transmembrane helix</keyword>
<dbReference type="CDD" id="cd00096">
    <property type="entry name" value="Ig"/>
    <property type="match status" value="1"/>
</dbReference>
<keyword evidence="10" id="KW-1185">Reference proteome</keyword>
<dbReference type="InterPro" id="IPR036179">
    <property type="entry name" value="Ig-like_dom_sf"/>
</dbReference>
<dbReference type="InterPro" id="IPR003598">
    <property type="entry name" value="Ig_sub2"/>
</dbReference>
<protein>
    <submittedName>
        <fullName evidence="11">Basal cell adhesion molecule-like</fullName>
    </submittedName>
</protein>
<dbReference type="InterPro" id="IPR013783">
    <property type="entry name" value="Ig-like_fold"/>
</dbReference>
<accession>A0AAJ7TMW5</accession>
<keyword evidence="8" id="KW-0732">Signal</keyword>
<keyword evidence="7" id="KW-0812">Transmembrane</keyword>
<organism evidence="10 11">
    <name type="scientific">Petromyzon marinus</name>
    <name type="common">Sea lamprey</name>
    <dbReference type="NCBI Taxonomy" id="7757"/>
    <lineage>
        <taxon>Eukaryota</taxon>
        <taxon>Metazoa</taxon>
        <taxon>Chordata</taxon>
        <taxon>Craniata</taxon>
        <taxon>Vertebrata</taxon>
        <taxon>Cyclostomata</taxon>
        <taxon>Hyperoartia</taxon>
        <taxon>Petromyzontiformes</taxon>
        <taxon>Petromyzontidae</taxon>
        <taxon>Petromyzon</taxon>
    </lineage>
</organism>
<proteinExistence type="predicted"/>
<keyword evidence="4" id="KW-0325">Glycoprotein</keyword>
<dbReference type="KEGG" id="pmrn:116948099"/>
<dbReference type="Proteomes" id="UP001318040">
    <property type="component" value="Chromosome 32"/>
</dbReference>
<dbReference type="PANTHER" id="PTHR11640:SF162">
    <property type="entry name" value="BASAL CELL ADHESION MOLECULE ISOFORM X1-RELATED"/>
    <property type="match status" value="1"/>
</dbReference>
<dbReference type="GO" id="GO:0016020">
    <property type="term" value="C:membrane"/>
    <property type="evidence" value="ECO:0007669"/>
    <property type="project" value="UniProtKB-SubCell"/>
</dbReference>
<dbReference type="Pfam" id="PF08205">
    <property type="entry name" value="C2-set_2"/>
    <property type="match status" value="1"/>
</dbReference>
<evidence type="ECO:0000256" key="8">
    <source>
        <dbReference type="SAM" id="SignalP"/>
    </source>
</evidence>
<dbReference type="RefSeq" id="XP_032820334.1">
    <property type="nucleotide sequence ID" value="XM_032964443.1"/>
</dbReference>
<gene>
    <name evidence="11" type="primary">LOC116948099</name>
</gene>
<feature type="domain" description="Ig-like" evidence="9">
    <location>
        <begin position="334"/>
        <end position="431"/>
    </location>
</feature>
<dbReference type="AlphaFoldDB" id="A0AAJ7TMW5"/>
<dbReference type="SMART" id="SM00408">
    <property type="entry name" value="IGc2"/>
    <property type="match status" value="1"/>
</dbReference>
<dbReference type="PANTHER" id="PTHR11640">
    <property type="entry name" value="NEPHRIN"/>
    <property type="match status" value="1"/>
</dbReference>
<evidence type="ECO:0000313" key="10">
    <source>
        <dbReference type="Proteomes" id="UP001318040"/>
    </source>
</evidence>
<dbReference type="SMART" id="SM00409">
    <property type="entry name" value="IG"/>
    <property type="match status" value="2"/>
</dbReference>
<dbReference type="PROSITE" id="PS50835">
    <property type="entry name" value="IG_LIKE"/>
    <property type="match status" value="3"/>
</dbReference>
<evidence type="ECO:0000256" key="3">
    <source>
        <dbReference type="ARBA" id="ARBA00023157"/>
    </source>
</evidence>
<feature type="domain" description="Ig-like" evidence="9">
    <location>
        <begin position="139"/>
        <end position="245"/>
    </location>
</feature>
<feature type="chain" id="PRO_5042479009" evidence="8">
    <location>
        <begin position="23"/>
        <end position="508"/>
    </location>
</feature>
<dbReference type="Gene3D" id="2.60.40.10">
    <property type="entry name" value="Immunoglobulins"/>
    <property type="match status" value="4"/>
</dbReference>
<evidence type="ECO:0000256" key="2">
    <source>
        <dbReference type="ARBA" id="ARBA00023136"/>
    </source>
</evidence>
<dbReference type="InterPro" id="IPR007110">
    <property type="entry name" value="Ig-like_dom"/>
</dbReference>
<feature type="region of interest" description="Disordered" evidence="6">
    <location>
        <begin position="479"/>
        <end position="508"/>
    </location>
</feature>
<comment type="subcellular location">
    <subcellularLocation>
        <location evidence="1">Membrane</location>
        <topology evidence="1">Single-pass type I membrane protein</topology>
    </subcellularLocation>
</comment>
<keyword evidence="5" id="KW-0393">Immunoglobulin domain</keyword>
<evidence type="ECO:0000256" key="1">
    <source>
        <dbReference type="ARBA" id="ARBA00004479"/>
    </source>
</evidence>
<evidence type="ECO:0000256" key="6">
    <source>
        <dbReference type="SAM" id="MobiDB-lite"/>
    </source>
</evidence>
<name>A0AAJ7TMW5_PETMA</name>
<feature type="signal peptide" evidence="8">
    <location>
        <begin position="1"/>
        <end position="22"/>
    </location>
</feature>